<evidence type="ECO:0000313" key="2">
    <source>
        <dbReference type="EMBL" id="SVA38107.1"/>
    </source>
</evidence>
<dbReference type="AlphaFoldDB" id="A0A381VEN1"/>
<accession>A0A381VEN1</accession>
<evidence type="ECO:0000259" key="1">
    <source>
        <dbReference type="Pfam" id="PF07862"/>
    </source>
</evidence>
<organism evidence="2">
    <name type="scientific">marine metagenome</name>
    <dbReference type="NCBI Taxonomy" id="408172"/>
    <lineage>
        <taxon>unclassified sequences</taxon>
        <taxon>metagenomes</taxon>
        <taxon>ecological metagenomes</taxon>
    </lineage>
</organism>
<feature type="domain" description="Nif11" evidence="1">
    <location>
        <begin position="1"/>
        <end position="54"/>
    </location>
</feature>
<dbReference type="InterPro" id="IPR022516">
    <property type="entry name" value="CHP03798_Ocin"/>
</dbReference>
<reference evidence="2" key="1">
    <citation type="submission" date="2018-05" db="EMBL/GenBank/DDBJ databases">
        <authorList>
            <person name="Lanie J.A."/>
            <person name="Ng W.-L."/>
            <person name="Kazmierczak K.M."/>
            <person name="Andrzejewski T.M."/>
            <person name="Davidsen T.M."/>
            <person name="Wayne K.J."/>
            <person name="Tettelin H."/>
            <person name="Glass J.I."/>
            <person name="Rusch D."/>
            <person name="Podicherti R."/>
            <person name="Tsui H.-C.T."/>
            <person name="Winkler M.E."/>
        </authorList>
    </citation>
    <scope>NUCLEOTIDE SEQUENCE</scope>
</reference>
<sequence>MSQQALEEFMEKVGSNMALADMLRNQLDSDGNISADALIVLGAENGCEFTTEDLTQNVELSDGELDGVAGGLVKGEPYRLGSMGDGHWTLKAMPDGGKFGFSQKRVPTGGGTA</sequence>
<dbReference type="NCBIfam" id="TIGR03798">
    <property type="entry name" value="leader_Nif11"/>
    <property type="match status" value="1"/>
</dbReference>
<protein>
    <recommendedName>
        <fullName evidence="1">Nif11 domain-containing protein</fullName>
    </recommendedName>
</protein>
<proteinExistence type="predicted"/>
<gene>
    <name evidence="2" type="ORF">METZ01_LOCUS90961</name>
</gene>
<dbReference type="EMBL" id="UINC01008468">
    <property type="protein sequence ID" value="SVA38107.1"/>
    <property type="molecule type" value="Genomic_DNA"/>
</dbReference>
<name>A0A381VEN1_9ZZZZ</name>
<dbReference type="Pfam" id="PF07862">
    <property type="entry name" value="Nif11"/>
    <property type="match status" value="1"/>
</dbReference>
<dbReference type="InterPro" id="IPR012903">
    <property type="entry name" value="Nif11"/>
</dbReference>